<organism evidence="1 2">
    <name type="scientific">Marchantia polymorpha</name>
    <name type="common">Common liverwort</name>
    <name type="synonym">Marchantia aquatica</name>
    <dbReference type="NCBI Taxonomy" id="3197"/>
    <lineage>
        <taxon>Eukaryota</taxon>
        <taxon>Viridiplantae</taxon>
        <taxon>Streptophyta</taxon>
        <taxon>Embryophyta</taxon>
        <taxon>Marchantiophyta</taxon>
        <taxon>Marchantiopsida</taxon>
        <taxon>Marchantiidae</taxon>
        <taxon>Marchantiales</taxon>
        <taxon>Marchantiaceae</taxon>
        <taxon>Marchantia</taxon>
    </lineage>
</organism>
<name>A0A2R6XGW2_MARPO</name>
<dbReference type="Gramene" id="Mp2g08460.1">
    <property type="protein sequence ID" value="Mp2g08460.1.cds"/>
    <property type="gene ID" value="Mp2g08460"/>
</dbReference>
<gene>
    <name evidence="1" type="ORF">MARPO_0015s0131</name>
</gene>
<sequence>MASIAPGSAYPSRCGAKLGVGFATHGDLHPQLFPRQSCRHLRYSFFLYLVTVPNPTTERAQPNRRHLLAFATDAIVRRAHLTDLHLASENHRHFLGCATRLRAMSGILCWSLLSYQTDCSWAIQYTQQQYITYCCHCGGQLTNILRKNGETISGGDRVDHFHLRILSLPPLGVIFDSRKSLILPAQSRCPSLMDPSFRHSSHLHIAFFNIL</sequence>
<dbReference type="EMBL" id="KZ772687">
    <property type="protein sequence ID" value="PTQ45334.1"/>
    <property type="molecule type" value="Genomic_DNA"/>
</dbReference>
<protein>
    <submittedName>
        <fullName evidence="1">Uncharacterized protein</fullName>
    </submittedName>
</protein>
<dbReference type="AlphaFoldDB" id="A0A2R6XGW2"/>
<dbReference type="Proteomes" id="UP000244005">
    <property type="component" value="Unassembled WGS sequence"/>
</dbReference>
<evidence type="ECO:0000313" key="1">
    <source>
        <dbReference type="EMBL" id="PTQ45334.1"/>
    </source>
</evidence>
<keyword evidence="2" id="KW-1185">Reference proteome</keyword>
<proteinExistence type="predicted"/>
<evidence type="ECO:0000313" key="2">
    <source>
        <dbReference type="Proteomes" id="UP000244005"/>
    </source>
</evidence>
<reference evidence="2" key="1">
    <citation type="journal article" date="2017" name="Cell">
        <title>Insights into land plant evolution garnered from the Marchantia polymorpha genome.</title>
        <authorList>
            <person name="Bowman J.L."/>
            <person name="Kohchi T."/>
            <person name="Yamato K.T."/>
            <person name="Jenkins J."/>
            <person name="Shu S."/>
            <person name="Ishizaki K."/>
            <person name="Yamaoka S."/>
            <person name="Nishihama R."/>
            <person name="Nakamura Y."/>
            <person name="Berger F."/>
            <person name="Adam C."/>
            <person name="Aki S.S."/>
            <person name="Althoff F."/>
            <person name="Araki T."/>
            <person name="Arteaga-Vazquez M.A."/>
            <person name="Balasubrmanian S."/>
            <person name="Barry K."/>
            <person name="Bauer D."/>
            <person name="Boehm C.R."/>
            <person name="Briginshaw L."/>
            <person name="Caballero-Perez J."/>
            <person name="Catarino B."/>
            <person name="Chen F."/>
            <person name="Chiyoda S."/>
            <person name="Chovatia M."/>
            <person name="Davies K.M."/>
            <person name="Delmans M."/>
            <person name="Demura T."/>
            <person name="Dierschke T."/>
            <person name="Dolan L."/>
            <person name="Dorantes-Acosta A.E."/>
            <person name="Eklund D.M."/>
            <person name="Florent S.N."/>
            <person name="Flores-Sandoval E."/>
            <person name="Fujiyama A."/>
            <person name="Fukuzawa H."/>
            <person name="Galik B."/>
            <person name="Grimanelli D."/>
            <person name="Grimwood J."/>
            <person name="Grossniklaus U."/>
            <person name="Hamada T."/>
            <person name="Haseloff J."/>
            <person name="Hetherington A.J."/>
            <person name="Higo A."/>
            <person name="Hirakawa Y."/>
            <person name="Hundley H.N."/>
            <person name="Ikeda Y."/>
            <person name="Inoue K."/>
            <person name="Inoue S.I."/>
            <person name="Ishida S."/>
            <person name="Jia Q."/>
            <person name="Kakita M."/>
            <person name="Kanazawa T."/>
            <person name="Kawai Y."/>
            <person name="Kawashima T."/>
            <person name="Kennedy M."/>
            <person name="Kinose K."/>
            <person name="Kinoshita T."/>
            <person name="Kohara Y."/>
            <person name="Koide E."/>
            <person name="Komatsu K."/>
            <person name="Kopischke S."/>
            <person name="Kubo M."/>
            <person name="Kyozuka J."/>
            <person name="Lagercrantz U."/>
            <person name="Lin S.S."/>
            <person name="Lindquist E."/>
            <person name="Lipzen A.M."/>
            <person name="Lu C.W."/>
            <person name="De Luna E."/>
            <person name="Martienssen R.A."/>
            <person name="Minamino N."/>
            <person name="Mizutani M."/>
            <person name="Mizutani M."/>
            <person name="Mochizuki N."/>
            <person name="Monte I."/>
            <person name="Mosher R."/>
            <person name="Nagasaki H."/>
            <person name="Nakagami H."/>
            <person name="Naramoto S."/>
            <person name="Nishitani K."/>
            <person name="Ohtani M."/>
            <person name="Okamoto T."/>
            <person name="Okumura M."/>
            <person name="Phillips J."/>
            <person name="Pollak B."/>
            <person name="Reinders A."/>
            <person name="Rovekamp M."/>
            <person name="Sano R."/>
            <person name="Sawa S."/>
            <person name="Schmid M.W."/>
            <person name="Shirakawa M."/>
            <person name="Solano R."/>
            <person name="Spunde A."/>
            <person name="Suetsugu N."/>
            <person name="Sugano S."/>
            <person name="Sugiyama A."/>
            <person name="Sun R."/>
            <person name="Suzuki Y."/>
            <person name="Takenaka M."/>
            <person name="Takezawa D."/>
            <person name="Tomogane H."/>
            <person name="Tsuzuki M."/>
            <person name="Ueda T."/>
            <person name="Umeda M."/>
            <person name="Ward J.M."/>
            <person name="Watanabe Y."/>
            <person name="Yazaki K."/>
            <person name="Yokoyama R."/>
            <person name="Yoshitake Y."/>
            <person name="Yotsui I."/>
            <person name="Zachgo S."/>
            <person name="Schmutz J."/>
        </authorList>
    </citation>
    <scope>NUCLEOTIDE SEQUENCE [LARGE SCALE GENOMIC DNA]</scope>
    <source>
        <strain evidence="2">Tak-1</strain>
    </source>
</reference>
<accession>A0A2R6XGW2</accession>